<dbReference type="RefSeq" id="WP_156912915.1">
    <property type="nucleotide sequence ID" value="NZ_OX458333.1"/>
</dbReference>
<keyword evidence="1" id="KW-1133">Transmembrane helix</keyword>
<dbReference type="EMBL" id="OX458333">
    <property type="protein sequence ID" value="CAI8767607.1"/>
    <property type="molecule type" value="Genomic_DNA"/>
</dbReference>
<keyword evidence="1" id="KW-0472">Membrane</keyword>
<evidence type="ECO:0000313" key="3">
    <source>
        <dbReference type="Proteomes" id="UP001162030"/>
    </source>
</evidence>
<keyword evidence="3" id="KW-1185">Reference proteome</keyword>
<gene>
    <name evidence="2" type="ORF">MSZNOR_0964</name>
</gene>
<reference evidence="2 3" key="1">
    <citation type="submission" date="2023-03" db="EMBL/GenBank/DDBJ databases">
        <authorList>
            <person name="Pearce D."/>
        </authorList>
    </citation>
    <scope>NUCLEOTIDE SEQUENCE [LARGE SCALE GENOMIC DNA]</scope>
    <source>
        <strain evidence="2">Msz</strain>
    </source>
</reference>
<proteinExistence type="predicted"/>
<sequence length="58" mass="6289">MIHISSSSRLPRWTKTAARIFVAVQLLKAVSGLGIGGPVARAMAFTKVIRILGNLRRT</sequence>
<keyword evidence="1" id="KW-0812">Transmembrane</keyword>
<name>A0ABM9HYD5_9GAMM</name>
<dbReference type="Proteomes" id="UP001162030">
    <property type="component" value="Chromosome"/>
</dbReference>
<accession>A0ABM9HYD5</accession>
<evidence type="ECO:0000313" key="2">
    <source>
        <dbReference type="EMBL" id="CAI8767607.1"/>
    </source>
</evidence>
<evidence type="ECO:0000256" key="1">
    <source>
        <dbReference type="SAM" id="Phobius"/>
    </source>
</evidence>
<protein>
    <submittedName>
        <fullName evidence="2">Uncharacterized protein</fullName>
    </submittedName>
</protein>
<feature type="transmembrane region" description="Helical" evidence="1">
    <location>
        <begin position="20"/>
        <end position="40"/>
    </location>
</feature>
<organism evidence="2 3">
    <name type="scientific">Methylocaldum szegediense</name>
    <dbReference type="NCBI Taxonomy" id="73780"/>
    <lineage>
        <taxon>Bacteria</taxon>
        <taxon>Pseudomonadati</taxon>
        <taxon>Pseudomonadota</taxon>
        <taxon>Gammaproteobacteria</taxon>
        <taxon>Methylococcales</taxon>
        <taxon>Methylococcaceae</taxon>
        <taxon>Methylocaldum</taxon>
    </lineage>
</organism>